<dbReference type="KEGG" id="sla:SERLADRAFT_473148"/>
<name>F8P2L1_SERL9</name>
<sequence length="67" mass="7552">MVTSVGHGRVNLVTYRLHVFCVQNDITERAIHRRTNSPSSPSFADAWLIYQESSQPQTEQPGSQSVH</sequence>
<dbReference type="EMBL" id="GL945437">
    <property type="protein sequence ID" value="EGO22396.1"/>
    <property type="molecule type" value="Genomic_DNA"/>
</dbReference>
<proteinExistence type="predicted"/>
<evidence type="ECO:0000313" key="1">
    <source>
        <dbReference type="EMBL" id="EGO22396.1"/>
    </source>
</evidence>
<gene>
    <name evidence="1" type="ORF">SERLADRAFT_473148</name>
</gene>
<organism>
    <name type="scientific">Serpula lacrymans var. lacrymans (strain S7.9)</name>
    <name type="common">Dry rot fungus</name>
    <dbReference type="NCBI Taxonomy" id="578457"/>
    <lineage>
        <taxon>Eukaryota</taxon>
        <taxon>Fungi</taxon>
        <taxon>Dikarya</taxon>
        <taxon>Basidiomycota</taxon>
        <taxon>Agaricomycotina</taxon>
        <taxon>Agaricomycetes</taxon>
        <taxon>Agaricomycetidae</taxon>
        <taxon>Boletales</taxon>
        <taxon>Coniophorineae</taxon>
        <taxon>Serpulaceae</taxon>
        <taxon>Serpula</taxon>
    </lineage>
</organism>
<dbReference type="GeneID" id="18820255"/>
<dbReference type="Proteomes" id="UP000008064">
    <property type="component" value="Unassembled WGS sequence"/>
</dbReference>
<protein>
    <submittedName>
        <fullName evidence="1">Uncharacterized protein</fullName>
    </submittedName>
</protein>
<dbReference type="AlphaFoldDB" id="F8P2L1"/>
<accession>F8P2L1</accession>
<dbReference type="HOGENOM" id="CLU_2813985_0_0_1"/>
<reference evidence="1" key="1">
    <citation type="submission" date="2011-04" db="EMBL/GenBank/DDBJ databases">
        <title>Evolution of plant cell wall degrading machinery underlies the functional diversity of forest fungi.</title>
        <authorList>
            <consortium name="US DOE Joint Genome Institute (JGI-PGF)"/>
            <person name="Eastwood D.C."/>
            <person name="Floudas D."/>
            <person name="Binder M."/>
            <person name="Majcherczyk A."/>
            <person name="Schneider P."/>
            <person name="Aerts A."/>
            <person name="Asiegbu F.O."/>
            <person name="Baker S.E."/>
            <person name="Barry K."/>
            <person name="Bendiksby M."/>
            <person name="Blumentritt M."/>
            <person name="Coutinho P.M."/>
            <person name="Cullen D."/>
            <person name="Cullen D."/>
            <person name="Gathman A."/>
            <person name="Goodell B."/>
            <person name="Henrissat B."/>
            <person name="Ihrmark K."/>
            <person name="Kauserud H."/>
            <person name="Kohler A."/>
            <person name="LaButti K."/>
            <person name="Lapidus A."/>
            <person name="Lavin J.L."/>
            <person name="Lee Y.-H."/>
            <person name="Lindquist E."/>
            <person name="Lilly W."/>
            <person name="Lucas S."/>
            <person name="Morin E."/>
            <person name="Murat C."/>
            <person name="Oguiza J.A."/>
            <person name="Park J."/>
            <person name="Pisabarro A.G."/>
            <person name="Riley R."/>
            <person name="Rosling A."/>
            <person name="Salamov A."/>
            <person name="Schmidt O."/>
            <person name="Schmutz J."/>
            <person name="Skrede I."/>
            <person name="Stenlid J."/>
            <person name="Wiebenga A."/>
            <person name="Xie X."/>
            <person name="Kues U."/>
            <person name="Hibbett D.S."/>
            <person name="Hoffmeister D."/>
            <person name="Hogberg N."/>
            <person name="Martin F."/>
            <person name="Grigoriev I.V."/>
            <person name="Watkinson S.C."/>
        </authorList>
    </citation>
    <scope>NUCLEOTIDE SEQUENCE</scope>
    <source>
        <strain evidence="1">S7.9</strain>
    </source>
</reference>
<dbReference type="RefSeq" id="XP_007320934.1">
    <property type="nucleotide sequence ID" value="XM_007320872.1"/>
</dbReference>